<feature type="compositionally biased region" description="Acidic residues" evidence="1">
    <location>
        <begin position="169"/>
        <end position="183"/>
    </location>
</feature>
<dbReference type="AlphaFoldDB" id="A0A9P6U0V1"/>
<gene>
    <name evidence="2" type="ORF">DFQ27_006171</name>
</gene>
<dbReference type="SUPFAM" id="SSF55729">
    <property type="entry name" value="Acyl-CoA N-acyltransferases (Nat)"/>
    <property type="match status" value="1"/>
</dbReference>
<feature type="compositionally biased region" description="Polar residues" evidence="1">
    <location>
        <begin position="93"/>
        <end position="102"/>
    </location>
</feature>
<accession>A0A9P6U0V1</accession>
<dbReference type="CDD" id="cd04301">
    <property type="entry name" value="NAT_SF"/>
    <property type="match status" value="1"/>
</dbReference>
<feature type="compositionally biased region" description="Acidic residues" evidence="1">
    <location>
        <begin position="106"/>
        <end position="132"/>
    </location>
</feature>
<organism evidence="2 3">
    <name type="scientific">Actinomortierella ambigua</name>
    <dbReference type="NCBI Taxonomy" id="1343610"/>
    <lineage>
        <taxon>Eukaryota</taxon>
        <taxon>Fungi</taxon>
        <taxon>Fungi incertae sedis</taxon>
        <taxon>Mucoromycota</taxon>
        <taxon>Mortierellomycotina</taxon>
        <taxon>Mortierellomycetes</taxon>
        <taxon>Mortierellales</taxon>
        <taxon>Mortierellaceae</taxon>
        <taxon>Actinomortierella</taxon>
    </lineage>
</organism>
<comment type="caution">
    <text evidence="2">The sequence shown here is derived from an EMBL/GenBank/DDBJ whole genome shotgun (WGS) entry which is preliminary data.</text>
</comment>
<dbReference type="OrthoDB" id="2445945at2759"/>
<feature type="compositionally biased region" description="Gly residues" evidence="1">
    <location>
        <begin position="331"/>
        <end position="347"/>
    </location>
</feature>
<name>A0A9P6U0V1_9FUNG</name>
<dbReference type="EMBL" id="JAAAJB010000450">
    <property type="protein sequence ID" value="KAG0255628.1"/>
    <property type="molecule type" value="Genomic_DNA"/>
</dbReference>
<evidence type="ECO:0000313" key="3">
    <source>
        <dbReference type="Proteomes" id="UP000807716"/>
    </source>
</evidence>
<sequence length="500" mass="54887">MSSSTSSIHAFVDDDTPPTRTVTSISIVHARPEHLQSIHDIQAVCYKDQPSFHESIDVFRSKIDHYPAGNFVALATYSVVTDQHDPGQLWSEPDQQGHQTSAMEEDRADDTDIVMEAEEEEEENDGDDDDDEKVEKDNGEDKGKATASGGRRRGSSNSSVPSSIVEILITEEGDEEEEEEEEEGRSRGGRLASSAERVTIVRARTPDISTPVSDDDDDEDKGKDSGASKGRKANPVTATSSSHKTDHATTTVRDHTEEDSEKEEEDEDPVISILAQWEQPIGYLISHPFHRETATLHKLAPSTAAAADASKRDASHSTTRAKKARLDHAGGASGGGGSGGGEGGAGAGTHHKSSEASMGDGIPTPTTTTIEEMSEIDERDDHGDDSDDDRYEHDPFVEKYFLHDMAILPEFQGQGLAYLLFHALERNTVTTTMRSGCTVTMPRRWNRRGAPNVKELHLISVQGSRPFWENRPAFRVCQDHDLDLSVYGEGALYMTRQFHF</sequence>
<dbReference type="Proteomes" id="UP000807716">
    <property type="component" value="Unassembled WGS sequence"/>
</dbReference>
<evidence type="ECO:0000256" key="1">
    <source>
        <dbReference type="SAM" id="MobiDB-lite"/>
    </source>
</evidence>
<feature type="compositionally biased region" description="Basic and acidic residues" evidence="1">
    <location>
        <begin position="133"/>
        <end position="144"/>
    </location>
</feature>
<feature type="compositionally biased region" description="Acidic residues" evidence="1">
    <location>
        <begin position="257"/>
        <end position="269"/>
    </location>
</feature>
<evidence type="ECO:0000313" key="2">
    <source>
        <dbReference type="EMBL" id="KAG0255628.1"/>
    </source>
</evidence>
<feature type="compositionally biased region" description="Basic and acidic residues" evidence="1">
    <location>
        <begin position="243"/>
        <end position="256"/>
    </location>
</feature>
<protein>
    <submittedName>
        <fullName evidence="2">Uncharacterized protein</fullName>
    </submittedName>
</protein>
<dbReference type="Gene3D" id="3.40.630.30">
    <property type="match status" value="1"/>
</dbReference>
<dbReference type="InterPro" id="IPR016181">
    <property type="entry name" value="Acyl_CoA_acyltransferase"/>
</dbReference>
<feature type="region of interest" description="Disordered" evidence="1">
    <location>
        <begin position="306"/>
        <end position="367"/>
    </location>
</feature>
<reference evidence="2" key="1">
    <citation type="journal article" date="2020" name="Fungal Divers.">
        <title>Resolving the Mortierellaceae phylogeny through synthesis of multi-gene phylogenetics and phylogenomics.</title>
        <authorList>
            <person name="Vandepol N."/>
            <person name="Liber J."/>
            <person name="Desiro A."/>
            <person name="Na H."/>
            <person name="Kennedy M."/>
            <person name="Barry K."/>
            <person name="Grigoriev I.V."/>
            <person name="Miller A.N."/>
            <person name="O'Donnell K."/>
            <person name="Stajich J.E."/>
            <person name="Bonito G."/>
        </authorList>
    </citation>
    <scope>NUCLEOTIDE SEQUENCE</scope>
    <source>
        <strain evidence="2">BC1065</strain>
    </source>
</reference>
<proteinExistence type="predicted"/>
<feature type="region of interest" description="Disordered" evidence="1">
    <location>
        <begin position="85"/>
        <end position="273"/>
    </location>
</feature>
<keyword evidence="3" id="KW-1185">Reference proteome</keyword>